<evidence type="ECO:0000256" key="1">
    <source>
        <dbReference type="SAM" id="SignalP"/>
    </source>
</evidence>
<dbReference type="PATRIC" id="fig|1235789.3.peg.528"/>
<dbReference type="EMBL" id="ASSQ01000001">
    <property type="protein sequence ID" value="EOS19852.1"/>
    <property type="molecule type" value="Genomic_DNA"/>
</dbReference>
<feature type="signal peptide" evidence="1">
    <location>
        <begin position="1"/>
        <end position="22"/>
    </location>
</feature>
<proteinExistence type="predicted"/>
<evidence type="ECO:0000313" key="3">
    <source>
        <dbReference type="Proteomes" id="UP000014140"/>
    </source>
</evidence>
<dbReference type="Proteomes" id="UP000014140">
    <property type="component" value="Unassembled WGS sequence"/>
</dbReference>
<reference evidence="2 3" key="1">
    <citation type="submission" date="2013-04" db="EMBL/GenBank/DDBJ databases">
        <title>The Genome Sequence of Parabacteroides goldsteinii dnLKV18.</title>
        <authorList>
            <consortium name="The Broad Institute Genomics Platform"/>
            <consortium name="The Broad Institute Genome Sequencing Center for Infectious Disease"/>
            <person name="Earl A."/>
            <person name="Xavier R."/>
            <person name="Kuhn K."/>
            <person name="Stappenbeck T."/>
            <person name="Walker B."/>
            <person name="Young S."/>
            <person name="Zeng Q."/>
            <person name="Gargeya S."/>
            <person name="Fitzgerald M."/>
            <person name="Haas B."/>
            <person name="Abouelleil A."/>
            <person name="Allen A.W."/>
            <person name="Alvarado L."/>
            <person name="Arachchi H.M."/>
            <person name="Berlin A.M."/>
            <person name="Chapman S.B."/>
            <person name="Gainer-Dewar J."/>
            <person name="Goldberg J."/>
            <person name="Griggs A."/>
            <person name="Gujja S."/>
            <person name="Hansen M."/>
            <person name="Howarth C."/>
            <person name="Imamovic A."/>
            <person name="Ireland A."/>
            <person name="Larimer J."/>
            <person name="McCowan C."/>
            <person name="Murphy C."/>
            <person name="Pearson M."/>
            <person name="Poon T.W."/>
            <person name="Priest M."/>
            <person name="Roberts A."/>
            <person name="Saif S."/>
            <person name="Shea T."/>
            <person name="Sisk P."/>
            <person name="Sykes S."/>
            <person name="Wortman J."/>
            <person name="Nusbaum C."/>
            <person name="Birren B."/>
        </authorList>
    </citation>
    <scope>NUCLEOTIDE SEQUENCE [LARGE SCALE GENOMIC DNA]</scope>
    <source>
        <strain evidence="3">dnLKV18</strain>
    </source>
</reference>
<dbReference type="AlphaFoldDB" id="S0GSB3"/>
<keyword evidence="1" id="KW-0732">Signal</keyword>
<name>S0GSB3_9BACT</name>
<dbReference type="HOGENOM" id="CLU_003643_0_0_10"/>
<feature type="chain" id="PRO_5004487508" description="Major fimbrial subunit protein N-terminal domain-containing protein" evidence="1">
    <location>
        <begin position="23"/>
        <end position="844"/>
    </location>
</feature>
<keyword evidence="3" id="KW-1185">Reference proteome</keyword>
<gene>
    <name evidence="2" type="ORF">C803_00533</name>
</gene>
<evidence type="ECO:0000313" key="2">
    <source>
        <dbReference type="EMBL" id="EOS19852.1"/>
    </source>
</evidence>
<dbReference type="PROSITE" id="PS51257">
    <property type="entry name" value="PROKAR_LIPOPROTEIN"/>
    <property type="match status" value="1"/>
</dbReference>
<protein>
    <recommendedName>
        <fullName evidence="4">Major fimbrial subunit protein N-terminal domain-containing protein</fullName>
    </recommendedName>
</protein>
<evidence type="ECO:0008006" key="4">
    <source>
        <dbReference type="Google" id="ProtNLM"/>
    </source>
</evidence>
<accession>S0GSB3</accession>
<sequence length="844" mass="92193">MKMKSNLSAFAACSLAGFLAWTACTSEYEQPLDKETDGGIDDPTRREVMLTLKNKLSLSPTATKAGEIATAEENTIETLDVYVFGSEEENGTYTFQERFAYRPEGLPLPAGATPLELTAIPGKDNNTTAKLTPKKGLYIRLYCIANQKEMKDPAKLRDTTNPADPGTPLVFADPNQTVADTLFASLVTTAADESGSSVVISQPGRPTEQEFLTYRTPFIDPALAADTLVTPLPMSGALTVPVDLTDLAVSTRYTTGIRLTRMVARFDIVNNEKLSNLRITSVSMENGRKATSFFPIKIYGSQPAAKGDLIVYPARKFEGKNANEGNCTGAFYSWPSPTKDQGHLLLKGIYRVNKTDSTEVTYKVPFKTDNGDNSTYLDIAHNHRYTVNIIDADPYQLKCTLTTADWEDDGKIDDYEPDNTPGDMKIDIPDAFPGNKYIADSSLVYMTRGSGSYFNVTVGTNSEIGVTKSYENGSTDKDWLKIETPAITDNLTKALSSKTYNFKIVISDSYDGEDAPRATVTFTDKAQGISKTIYVKRLDSDIKANGINFAAKANQDTTLKATAPNGCNILVDWNGGDQWFTLNKTNLSASDDEQDIKITQKPNLTGLTMKPATVTFKNGKPENGDRAITITPTGFTTPLLVTQIDTTFAHAVLNNQTQSLKFTVTDAAYLGGIGTPTGDTAKVSISIQEKKITIKIKDKNYLPATIQIPNRSDSTKVSTIKITGVTDKKYDGEDVWCYGDVLLAPKDATKGVSIAQAISIGCPEGWQIPTNVETWINICGGPNTSGTNLEELQNNNIFDTNTDYWTTHAVDNQGYYWTLRVTSDGKITAYANTNKIANLRCVHE</sequence>
<organism evidence="2 3">
    <name type="scientific">Parabacteroides goldsteinii dnLKV18</name>
    <dbReference type="NCBI Taxonomy" id="1235789"/>
    <lineage>
        <taxon>Bacteria</taxon>
        <taxon>Pseudomonadati</taxon>
        <taxon>Bacteroidota</taxon>
        <taxon>Bacteroidia</taxon>
        <taxon>Bacteroidales</taxon>
        <taxon>Tannerellaceae</taxon>
        <taxon>Parabacteroides</taxon>
    </lineage>
</organism>
<comment type="caution">
    <text evidence="2">The sequence shown here is derived from an EMBL/GenBank/DDBJ whole genome shotgun (WGS) entry which is preliminary data.</text>
</comment>